<dbReference type="OrthoDB" id="6116449at2"/>
<proteinExistence type="predicted"/>
<dbReference type="Gene3D" id="1.25.40.10">
    <property type="entry name" value="Tetratricopeptide repeat domain"/>
    <property type="match status" value="1"/>
</dbReference>
<dbReference type="SUPFAM" id="SSF48452">
    <property type="entry name" value="TPR-like"/>
    <property type="match status" value="1"/>
</dbReference>
<gene>
    <name evidence="3" type="ORF">DFR49_2940</name>
</gene>
<organism evidence="3 4">
    <name type="scientific">Hephaestia caeni</name>
    <dbReference type="NCBI Taxonomy" id="645617"/>
    <lineage>
        <taxon>Bacteria</taxon>
        <taxon>Pseudomonadati</taxon>
        <taxon>Pseudomonadota</taxon>
        <taxon>Alphaproteobacteria</taxon>
        <taxon>Sphingomonadales</taxon>
        <taxon>Sphingomonadaceae</taxon>
        <taxon>Hephaestia</taxon>
    </lineage>
</organism>
<keyword evidence="2" id="KW-0732">Signal</keyword>
<dbReference type="InterPro" id="IPR019734">
    <property type="entry name" value="TPR_rpt"/>
</dbReference>
<comment type="caution">
    <text evidence="3">The sequence shown here is derived from an EMBL/GenBank/DDBJ whole genome shotgun (WGS) entry which is preliminary data.</text>
</comment>
<feature type="repeat" description="TPR" evidence="1">
    <location>
        <begin position="48"/>
        <end position="81"/>
    </location>
</feature>
<feature type="signal peptide" evidence="2">
    <location>
        <begin position="1"/>
        <end position="22"/>
    </location>
</feature>
<dbReference type="AlphaFoldDB" id="A0A397PG88"/>
<evidence type="ECO:0000256" key="2">
    <source>
        <dbReference type="SAM" id="SignalP"/>
    </source>
</evidence>
<evidence type="ECO:0000313" key="4">
    <source>
        <dbReference type="Proteomes" id="UP000266568"/>
    </source>
</evidence>
<protein>
    <submittedName>
        <fullName evidence="3">Tetratricopeptide repeat protein</fullName>
    </submittedName>
</protein>
<evidence type="ECO:0000256" key="1">
    <source>
        <dbReference type="PROSITE-ProRule" id="PRU00339"/>
    </source>
</evidence>
<evidence type="ECO:0000313" key="3">
    <source>
        <dbReference type="EMBL" id="RIA44681.1"/>
    </source>
</evidence>
<dbReference type="Pfam" id="PF14559">
    <property type="entry name" value="TPR_19"/>
    <property type="match status" value="1"/>
</dbReference>
<feature type="chain" id="PRO_5017310797" evidence="2">
    <location>
        <begin position="23"/>
        <end position="427"/>
    </location>
</feature>
<keyword evidence="1" id="KW-0802">TPR repeat</keyword>
<dbReference type="InterPro" id="IPR011990">
    <property type="entry name" value="TPR-like_helical_dom_sf"/>
</dbReference>
<dbReference type="RefSeq" id="WP_119036305.1">
    <property type="nucleotide sequence ID" value="NZ_QXDC01000003.1"/>
</dbReference>
<dbReference type="Proteomes" id="UP000266568">
    <property type="component" value="Unassembled WGS sequence"/>
</dbReference>
<dbReference type="PROSITE" id="PS50005">
    <property type="entry name" value="TPR"/>
    <property type="match status" value="1"/>
</dbReference>
<keyword evidence="4" id="KW-1185">Reference proteome</keyword>
<dbReference type="EMBL" id="QXDC01000003">
    <property type="protein sequence ID" value="RIA44681.1"/>
    <property type="molecule type" value="Genomic_DNA"/>
</dbReference>
<reference evidence="3 4" key="1">
    <citation type="submission" date="2018-08" db="EMBL/GenBank/DDBJ databases">
        <title>Genomic Encyclopedia of Type Strains, Phase IV (KMG-IV): sequencing the most valuable type-strain genomes for metagenomic binning, comparative biology and taxonomic classification.</title>
        <authorList>
            <person name="Goeker M."/>
        </authorList>
    </citation>
    <scope>NUCLEOTIDE SEQUENCE [LARGE SCALE GENOMIC DNA]</scope>
    <source>
        <strain evidence="3 4">DSM 25527</strain>
    </source>
</reference>
<sequence>MTKRFSTSLAALLLGAMMPLHAADAQEAPAPASYDALAEQVGQRAGDPDFDYRLGVAALDAGHYGEAVIAFQRVLAVQPDNAPARAELARAYALAGDIDTARQEFATVVDDPSLPDPVRQRFTGFVRQFDKQIGGGGSDVSGFLDARAGHDSNINAATDLTSIVIPLFSFLGPGTLGPGAVARDDEYYEIQGGVSAVTAIGRQDRLFASALGNWRDNFDSRTFDQAAMTGTAGYAHSFANRDVVSLSGQVQKFWLGHDGYRTSYGVIGQYTKTLDGGRALTLSAQWNRLDYDGAPLRDADRYAVGVGYLTRTVAANLTGGKEETRHRAGDAESNWFAGASVGGEFPVAAKLALVAGAAVDLRRYDQADVLFLTKRNDERIDLTAGVKVALTDRIFFQPRATWTRNWSNIALYDYERWTVSAGLRLEF</sequence>
<accession>A0A397PG88</accession>
<name>A0A397PG88_9SPHN</name>